<dbReference type="GO" id="GO:0051603">
    <property type="term" value="P:proteolysis involved in protein catabolic process"/>
    <property type="evidence" value="ECO:0007669"/>
    <property type="project" value="TreeGrafter"/>
</dbReference>
<accession>A0A3B0TCN5</accession>
<protein>
    <submittedName>
        <fullName evidence="8">Zn-dependent protease PA5047</fullName>
    </submittedName>
</protein>
<keyword evidence="4" id="KW-0378">Hydrolase</keyword>
<dbReference type="PANTHER" id="PTHR22726:SF1">
    <property type="entry name" value="METALLOENDOPEPTIDASE OMA1, MITOCHONDRIAL"/>
    <property type="match status" value="1"/>
</dbReference>
<dbReference type="InterPro" id="IPR001915">
    <property type="entry name" value="Peptidase_M48"/>
</dbReference>
<dbReference type="PANTHER" id="PTHR22726">
    <property type="entry name" value="METALLOENDOPEPTIDASE OMA1"/>
    <property type="match status" value="1"/>
</dbReference>
<gene>
    <name evidence="8" type="ORF">MNBD_ALPHA09-2168</name>
</gene>
<reference evidence="8" key="1">
    <citation type="submission" date="2018-06" db="EMBL/GenBank/DDBJ databases">
        <authorList>
            <person name="Zhirakovskaya E."/>
        </authorList>
    </citation>
    <scope>NUCLEOTIDE SEQUENCE</scope>
</reference>
<name>A0A3B0TCN5_9ZZZZ</name>
<keyword evidence="3" id="KW-0479">Metal-binding</keyword>
<keyword evidence="6" id="KW-0482">Metalloprotease</keyword>
<evidence type="ECO:0000256" key="6">
    <source>
        <dbReference type="ARBA" id="ARBA00023049"/>
    </source>
</evidence>
<evidence type="ECO:0000256" key="3">
    <source>
        <dbReference type="ARBA" id="ARBA00022723"/>
    </source>
</evidence>
<evidence type="ECO:0000256" key="5">
    <source>
        <dbReference type="ARBA" id="ARBA00022833"/>
    </source>
</evidence>
<proteinExistence type="predicted"/>
<dbReference type="EMBL" id="UOEM01000076">
    <property type="protein sequence ID" value="VAW14640.1"/>
    <property type="molecule type" value="Genomic_DNA"/>
</dbReference>
<dbReference type="AlphaFoldDB" id="A0A3B0TCN5"/>
<evidence type="ECO:0000313" key="8">
    <source>
        <dbReference type="EMBL" id="VAW14640.1"/>
    </source>
</evidence>
<dbReference type="GO" id="GO:0046872">
    <property type="term" value="F:metal ion binding"/>
    <property type="evidence" value="ECO:0007669"/>
    <property type="project" value="UniProtKB-KW"/>
</dbReference>
<dbReference type="GO" id="GO:0004222">
    <property type="term" value="F:metalloendopeptidase activity"/>
    <property type="evidence" value="ECO:0007669"/>
    <property type="project" value="InterPro"/>
</dbReference>
<comment type="cofactor">
    <cofactor evidence="1">
        <name>Zn(2+)</name>
        <dbReference type="ChEBI" id="CHEBI:29105"/>
    </cofactor>
</comment>
<evidence type="ECO:0000256" key="4">
    <source>
        <dbReference type="ARBA" id="ARBA00022801"/>
    </source>
</evidence>
<keyword evidence="2 8" id="KW-0645">Protease</keyword>
<organism evidence="8">
    <name type="scientific">hydrothermal vent metagenome</name>
    <dbReference type="NCBI Taxonomy" id="652676"/>
    <lineage>
        <taxon>unclassified sequences</taxon>
        <taxon>metagenomes</taxon>
        <taxon>ecological metagenomes</taxon>
    </lineage>
</organism>
<feature type="domain" description="Peptidase M48" evidence="7">
    <location>
        <begin position="64"/>
        <end position="250"/>
    </location>
</feature>
<keyword evidence="5" id="KW-0862">Zinc</keyword>
<sequence length="480" mass="52058">MVLSVFGTRLGGLAVLLSLSGCAQGLIGDAGLVPLMSVREEAEVGRVQHPRMLVNFGGAYNDPALDAYIGELTAKLANRAGTPDVRKVTVLNTPGVNAFALPGGYIYVTRGLLALANDEAELAMVIAHEIGHVAARHPAKRIARLASAEILDNPIGRFFSLDQARMIDTLGSEGYVALYSRRQEFEADSLGIRLAAKAGYLPEASTSFLRSMGRDQARRIAGLAGKKTKAQGDYMSAHPPTPARLTEAEKVVASLPASGERRREDYLSRIDGLVYGDARENGVVRGREFLQPVLGFAFKVPPGFAIHNRPNAIVALGPNRAVILFDGALVDNTKPITDYLTQDWADKIALTGVRPIRIRGLEAATGYASLGNREVRLVAIRQDGERIYRFIIMDGAGTLAKLEGEYLKFVNSFRQLGATEARSVQPLRIRVQTVRPGDTAESLGARMPISKRKSERFRVLNGLRRGEQPRVGQRVKLVVG</sequence>
<dbReference type="InterPro" id="IPR051156">
    <property type="entry name" value="Mito/Outer_Membr_Metalloprot"/>
</dbReference>
<evidence type="ECO:0000256" key="2">
    <source>
        <dbReference type="ARBA" id="ARBA00022670"/>
    </source>
</evidence>
<evidence type="ECO:0000256" key="1">
    <source>
        <dbReference type="ARBA" id="ARBA00001947"/>
    </source>
</evidence>
<dbReference type="Gene3D" id="3.30.2010.10">
    <property type="entry name" value="Metalloproteases ('zincins'), catalytic domain"/>
    <property type="match status" value="1"/>
</dbReference>
<dbReference type="GO" id="GO:0016020">
    <property type="term" value="C:membrane"/>
    <property type="evidence" value="ECO:0007669"/>
    <property type="project" value="TreeGrafter"/>
</dbReference>
<dbReference type="Pfam" id="PF01435">
    <property type="entry name" value="Peptidase_M48"/>
    <property type="match status" value="1"/>
</dbReference>
<evidence type="ECO:0000259" key="7">
    <source>
        <dbReference type="Pfam" id="PF01435"/>
    </source>
</evidence>